<dbReference type="Proteomes" id="UP001151760">
    <property type="component" value="Unassembled WGS sequence"/>
</dbReference>
<organism evidence="2 3">
    <name type="scientific">Tanacetum coccineum</name>
    <dbReference type="NCBI Taxonomy" id="301880"/>
    <lineage>
        <taxon>Eukaryota</taxon>
        <taxon>Viridiplantae</taxon>
        <taxon>Streptophyta</taxon>
        <taxon>Embryophyta</taxon>
        <taxon>Tracheophyta</taxon>
        <taxon>Spermatophyta</taxon>
        <taxon>Magnoliopsida</taxon>
        <taxon>eudicotyledons</taxon>
        <taxon>Gunneridae</taxon>
        <taxon>Pentapetalae</taxon>
        <taxon>asterids</taxon>
        <taxon>campanulids</taxon>
        <taxon>Asterales</taxon>
        <taxon>Asteraceae</taxon>
        <taxon>Asteroideae</taxon>
        <taxon>Anthemideae</taxon>
        <taxon>Anthemidinae</taxon>
        <taxon>Tanacetum</taxon>
    </lineage>
</organism>
<protein>
    <submittedName>
        <fullName evidence="2">Reverse transcriptase domain-containing protein</fullName>
    </submittedName>
</protein>
<evidence type="ECO:0000313" key="2">
    <source>
        <dbReference type="EMBL" id="GJT30856.1"/>
    </source>
</evidence>
<dbReference type="PANTHER" id="PTHR45835">
    <property type="entry name" value="YALI0A06105P"/>
    <property type="match status" value="1"/>
</dbReference>
<dbReference type="PANTHER" id="PTHR45835:SF99">
    <property type="entry name" value="CHROMO DOMAIN-CONTAINING PROTEIN-RELATED"/>
    <property type="match status" value="1"/>
</dbReference>
<evidence type="ECO:0000313" key="3">
    <source>
        <dbReference type="Proteomes" id="UP001151760"/>
    </source>
</evidence>
<reference evidence="2" key="1">
    <citation type="journal article" date="2022" name="Int. J. Mol. Sci.">
        <title>Draft Genome of Tanacetum Coccineum: Genomic Comparison of Closely Related Tanacetum-Family Plants.</title>
        <authorList>
            <person name="Yamashiro T."/>
            <person name="Shiraishi A."/>
            <person name="Nakayama K."/>
            <person name="Satake H."/>
        </authorList>
    </citation>
    <scope>NUCLEOTIDE SEQUENCE</scope>
</reference>
<keyword evidence="2" id="KW-0548">Nucleotidyltransferase</keyword>
<dbReference type="Gene3D" id="1.10.340.70">
    <property type="match status" value="1"/>
</dbReference>
<gene>
    <name evidence="2" type="ORF">Tco_0911131</name>
</gene>
<dbReference type="InterPro" id="IPR041588">
    <property type="entry name" value="Integrase_H2C2"/>
</dbReference>
<keyword evidence="3" id="KW-1185">Reference proteome</keyword>
<feature type="domain" description="Integrase zinc-binding" evidence="1">
    <location>
        <begin position="2"/>
        <end position="40"/>
    </location>
</feature>
<dbReference type="GO" id="GO:0003964">
    <property type="term" value="F:RNA-directed DNA polymerase activity"/>
    <property type="evidence" value="ECO:0007669"/>
    <property type="project" value="UniProtKB-KW"/>
</dbReference>
<dbReference type="Pfam" id="PF17921">
    <property type="entry name" value="Integrase_H2C2"/>
    <property type="match status" value="1"/>
</dbReference>
<keyword evidence="2" id="KW-0808">Transferase</keyword>
<sequence>MDEAYKSNYSVHPGSDKMYYDFKDMYWWPGMKKDIALYVKALGTRTWDVHLPLVKFSYSNNCHSSVRSAPFEALYERKCHSPILWAEVGDGQLIGHDLEQETTKKISQIKDRLKATRDR</sequence>
<dbReference type="EMBL" id="BQNB010014659">
    <property type="protein sequence ID" value="GJT30856.1"/>
    <property type="molecule type" value="Genomic_DNA"/>
</dbReference>
<evidence type="ECO:0000259" key="1">
    <source>
        <dbReference type="Pfam" id="PF17921"/>
    </source>
</evidence>
<reference evidence="2" key="2">
    <citation type="submission" date="2022-01" db="EMBL/GenBank/DDBJ databases">
        <authorList>
            <person name="Yamashiro T."/>
            <person name="Shiraishi A."/>
            <person name="Satake H."/>
            <person name="Nakayama K."/>
        </authorList>
    </citation>
    <scope>NUCLEOTIDE SEQUENCE</scope>
</reference>
<keyword evidence="2" id="KW-0695">RNA-directed DNA polymerase</keyword>
<name>A0ABQ5CY29_9ASTR</name>
<proteinExistence type="predicted"/>
<accession>A0ABQ5CY29</accession>
<comment type="caution">
    <text evidence="2">The sequence shown here is derived from an EMBL/GenBank/DDBJ whole genome shotgun (WGS) entry which is preliminary data.</text>
</comment>